<proteinExistence type="predicted"/>
<dbReference type="OrthoDB" id="3531944at2"/>
<evidence type="ECO:0000313" key="3">
    <source>
        <dbReference type="Proteomes" id="UP000256661"/>
    </source>
</evidence>
<dbReference type="RefSeq" id="WP_116025753.1">
    <property type="nucleotide sequence ID" value="NZ_QTTT01000001.1"/>
</dbReference>
<name>A0A3D9TA22_9ACTN</name>
<keyword evidence="3" id="KW-1185">Reference proteome</keyword>
<reference evidence="2 3" key="1">
    <citation type="submission" date="2018-08" db="EMBL/GenBank/DDBJ databases">
        <title>Sequencing the genomes of 1000 actinobacteria strains.</title>
        <authorList>
            <person name="Klenk H.-P."/>
        </authorList>
    </citation>
    <scope>NUCLEOTIDE SEQUENCE [LARGE SCALE GENOMIC DNA]</scope>
    <source>
        <strain evidence="2 3">DSM 43927</strain>
    </source>
</reference>
<organism evidence="2 3">
    <name type="scientific">Thermomonospora umbrina</name>
    <dbReference type="NCBI Taxonomy" id="111806"/>
    <lineage>
        <taxon>Bacteria</taxon>
        <taxon>Bacillati</taxon>
        <taxon>Actinomycetota</taxon>
        <taxon>Actinomycetes</taxon>
        <taxon>Streptosporangiales</taxon>
        <taxon>Thermomonosporaceae</taxon>
        <taxon>Thermomonospora</taxon>
    </lineage>
</organism>
<sequence>MRRSSKSWRPRRVVASAIGLAVGLSLGVVPAQAVPGVPSAVFDPNSVRAALYRDELSGDFGLWNGPGRLFDRRTEQNLMVVDLDIESNGTVYRVGSVWQENIDGRTWKLERDLDDMAFAAAAASAQAANLRMVDQESYLVGGQRRYAGVWVENREGLNWEARRDMDRPALDAFTAAKRAAHLPIDIDQYMTSAGVRWSAVWVENTENLTWHLEPDMSSADVSARFTEYAAFRMLGLNSTPTATNGQRYAGIWVANRNGRGSYMFRDMTSKRFSETWNRMVDEGFRIVAFDRYETAAGTRYAGVWRQDSARHHWAYRVRLNERIQKELEQVPGVSVAVYENGDARYQRGFGHADIANDVPMDSGHVGDLASTSKAVAGVLTMKMVEAGQVNLSTPTRTYVPTMPGHHTHTIGQLLSNRGCVRNYINDQGETWDDTPYASALDASRMFWNDGLVCTPPTYHYSTHGYTLLGAALEAADPGTENIRQVVLDRLTTPHGLETLRPSDLSRTGVRRMTQYNGDDEVAARDIEDWKTLGGGMESNVVDLARFGDKLVRDQIIRPESQTAMWTRPDNHSSNYAYGWNVDTVNGRLIASKPGRQEPVNSAYLEVHPTQNITIAVLVNTGIEPNRATALGQCIRDIIMSAPTTRVACEPTPTTP</sequence>
<dbReference type="SUPFAM" id="SSF56601">
    <property type="entry name" value="beta-lactamase/transpeptidase-like"/>
    <property type="match status" value="1"/>
</dbReference>
<dbReference type="InterPro" id="IPR012338">
    <property type="entry name" value="Beta-lactam/transpept-like"/>
</dbReference>
<evidence type="ECO:0000313" key="2">
    <source>
        <dbReference type="EMBL" id="REF00622.1"/>
    </source>
</evidence>
<dbReference type="Pfam" id="PF17660">
    <property type="entry name" value="BTRD1"/>
    <property type="match status" value="3"/>
</dbReference>
<dbReference type="InterPro" id="IPR050789">
    <property type="entry name" value="Diverse_Enzym_Activities"/>
</dbReference>
<feature type="domain" description="Beta-lactamase-related" evidence="1">
    <location>
        <begin position="321"/>
        <end position="623"/>
    </location>
</feature>
<dbReference type="AlphaFoldDB" id="A0A3D9TA22"/>
<dbReference type="Pfam" id="PF00144">
    <property type="entry name" value="Beta-lactamase"/>
    <property type="match status" value="1"/>
</dbReference>
<evidence type="ECO:0000259" key="1">
    <source>
        <dbReference type="Pfam" id="PF00144"/>
    </source>
</evidence>
<dbReference type="EMBL" id="QTTT01000001">
    <property type="protein sequence ID" value="REF00622.1"/>
    <property type="molecule type" value="Genomic_DNA"/>
</dbReference>
<dbReference type="InterPro" id="IPR049511">
    <property type="entry name" value="PGH-like_rpt"/>
</dbReference>
<dbReference type="PANTHER" id="PTHR43283">
    <property type="entry name" value="BETA-LACTAMASE-RELATED"/>
    <property type="match status" value="1"/>
</dbReference>
<protein>
    <submittedName>
        <fullName evidence="2">CubicO group peptidase (Beta-lactamase class C family)</fullName>
    </submittedName>
</protein>
<dbReference type="InterPro" id="IPR001466">
    <property type="entry name" value="Beta-lactam-related"/>
</dbReference>
<dbReference type="Proteomes" id="UP000256661">
    <property type="component" value="Unassembled WGS sequence"/>
</dbReference>
<gene>
    <name evidence="2" type="ORF">DFJ69_6178</name>
</gene>
<accession>A0A3D9TA22</accession>
<dbReference type="Gene3D" id="3.40.710.10">
    <property type="entry name" value="DD-peptidase/beta-lactamase superfamily"/>
    <property type="match status" value="1"/>
</dbReference>
<comment type="caution">
    <text evidence="2">The sequence shown here is derived from an EMBL/GenBank/DDBJ whole genome shotgun (WGS) entry which is preliminary data.</text>
</comment>